<protein>
    <submittedName>
        <fullName evidence="1">Uncharacterized protein</fullName>
    </submittedName>
</protein>
<sequence>MHLRVLMELADVIARLLSNLFKRRFPMTEKNKLKKTNVRLIIKNGKKEDPGDYKLVCLTSVTGQVME</sequence>
<comment type="caution">
    <text evidence="1">The sequence shown here is derived from an EMBL/GenBank/DDBJ whole genome shotgun (WGS) entry which is preliminary data.</text>
</comment>
<keyword evidence="2" id="KW-1185">Reference proteome</keyword>
<dbReference type="EMBL" id="JAUNZN010000002">
    <property type="protein sequence ID" value="KAK4827469.1"/>
    <property type="molecule type" value="Genomic_DNA"/>
</dbReference>
<gene>
    <name evidence="1" type="ORF">QYF61_018262</name>
</gene>
<reference evidence="1 2" key="1">
    <citation type="journal article" date="2023" name="J. Hered.">
        <title>Chromosome-level genome of the wood stork (Mycteria americana) provides insight into avian chromosome evolution.</title>
        <authorList>
            <person name="Flamio R. Jr."/>
            <person name="Ramstad K.M."/>
        </authorList>
    </citation>
    <scope>NUCLEOTIDE SEQUENCE [LARGE SCALE GENOMIC DNA]</scope>
    <source>
        <strain evidence="1">JAX WOST 10</strain>
    </source>
</reference>
<evidence type="ECO:0000313" key="1">
    <source>
        <dbReference type="EMBL" id="KAK4827469.1"/>
    </source>
</evidence>
<dbReference type="AlphaFoldDB" id="A0AAN7NN84"/>
<proteinExistence type="predicted"/>
<evidence type="ECO:0000313" key="2">
    <source>
        <dbReference type="Proteomes" id="UP001333110"/>
    </source>
</evidence>
<organism evidence="1 2">
    <name type="scientific">Mycteria americana</name>
    <name type="common">Wood stork</name>
    <dbReference type="NCBI Taxonomy" id="33587"/>
    <lineage>
        <taxon>Eukaryota</taxon>
        <taxon>Metazoa</taxon>
        <taxon>Chordata</taxon>
        <taxon>Craniata</taxon>
        <taxon>Vertebrata</taxon>
        <taxon>Euteleostomi</taxon>
        <taxon>Archelosauria</taxon>
        <taxon>Archosauria</taxon>
        <taxon>Dinosauria</taxon>
        <taxon>Saurischia</taxon>
        <taxon>Theropoda</taxon>
        <taxon>Coelurosauria</taxon>
        <taxon>Aves</taxon>
        <taxon>Neognathae</taxon>
        <taxon>Neoaves</taxon>
        <taxon>Aequornithes</taxon>
        <taxon>Ciconiiformes</taxon>
        <taxon>Ciconiidae</taxon>
        <taxon>Mycteria</taxon>
    </lineage>
</organism>
<dbReference type="Proteomes" id="UP001333110">
    <property type="component" value="Unassembled WGS sequence"/>
</dbReference>
<accession>A0AAN7NN84</accession>
<name>A0AAN7NN84_MYCAM</name>